<dbReference type="OrthoDB" id="377215at2157"/>
<accession>A0A8T8DYE6</accession>
<protein>
    <submittedName>
        <fullName evidence="1">Uncharacterized protein</fullName>
    </submittedName>
</protein>
<keyword evidence="2" id="KW-1185">Reference proteome</keyword>
<evidence type="ECO:0000313" key="1">
    <source>
        <dbReference type="EMBL" id="QRV14263.1"/>
    </source>
</evidence>
<dbReference type="EMBL" id="CP069188">
    <property type="protein sequence ID" value="QRV14263.1"/>
    <property type="molecule type" value="Genomic_DNA"/>
</dbReference>
<reference evidence="1 2" key="1">
    <citation type="submission" date="2021-01" db="EMBL/GenBank/DDBJ databases">
        <title>Genome Sequence and Methylation Pattern of Haloterrigena salifodinae BOL5-1, An Extremely Halophilic Archaeon from a Bolivian Salt Mine.</title>
        <authorList>
            <person name="DasSarma P."/>
            <person name="Anton B.P."/>
            <person name="DasSarma S.L."/>
            <person name="von Ehrenheim H.A.L."/>
            <person name="Martinez F.L."/>
            <person name="Guzman D."/>
            <person name="Roberts R.J."/>
            <person name="DasSarma S."/>
        </authorList>
    </citation>
    <scope>NUCLEOTIDE SEQUENCE [LARGE SCALE GENOMIC DNA]</scope>
    <source>
        <strain evidence="1 2">BOL5-1</strain>
    </source>
</reference>
<gene>
    <name evidence="1" type="ORF">JMJ58_15125</name>
</gene>
<dbReference type="GeneID" id="62876483"/>
<name>A0A8T8DYE6_9EURY</name>
<proteinExistence type="predicted"/>
<dbReference type="RefSeq" id="WP_204747120.1">
    <property type="nucleotide sequence ID" value="NZ_CP069188.1"/>
</dbReference>
<evidence type="ECO:0000313" key="2">
    <source>
        <dbReference type="Proteomes" id="UP000637819"/>
    </source>
</evidence>
<dbReference type="Proteomes" id="UP000637819">
    <property type="component" value="Chromosome"/>
</dbReference>
<dbReference type="KEGG" id="hsal:JMJ58_15125"/>
<sequence length="87" mass="9155">MERSQHAITHPTGKQFSLVTNAALLKFLLRYRSIEPDALEAAIHGTGARTISVESLRDAGTGGPDGTVRVSVENSGAGVRIEPARGS</sequence>
<organism evidence="1 2">
    <name type="scientific">Haloterrigena salifodinae</name>
    <dbReference type="NCBI Taxonomy" id="2675099"/>
    <lineage>
        <taxon>Archaea</taxon>
        <taxon>Methanobacteriati</taxon>
        <taxon>Methanobacteriota</taxon>
        <taxon>Stenosarchaea group</taxon>
        <taxon>Halobacteria</taxon>
        <taxon>Halobacteriales</taxon>
        <taxon>Natrialbaceae</taxon>
        <taxon>Haloterrigena</taxon>
    </lineage>
</organism>
<dbReference type="AlphaFoldDB" id="A0A8T8DYE6"/>